<dbReference type="AlphaFoldDB" id="B2IFF5"/>
<feature type="transmembrane region" description="Helical" evidence="1">
    <location>
        <begin position="7"/>
        <end position="27"/>
    </location>
</feature>
<proteinExistence type="predicted"/>
<dbReference type="HOGENOM" id="CLU_754154_0_0_5"/>
<evidence type="ECO:0000259" key="3">
    <source>
        <dbReference type="Pfam" id="PF03886"/>
    </source>
</evidence>
<dbReference type="Proteomes" id="UP000001695">
    <property type="component" value="Chromosome"/>
</dbReference>
<dbReference type="Pfam" id="PF02470">
    <property type="entry name" value="MlaD"/>
    <property type="match status" value="1"/>
</dbReference>
<dbReference type="KEGG" id="bid:Bind_3498"/>
<dbReference type="eggNOG" id="COG3218">
    <property type="taxonomic scope" value="Bacteria"/>
</dbReference>
<feature type="domain" description="ABC-type transport auxiliary lipoprotein component" evidence="3">
    <location>
        <begin position="209"/>
        <end position="367"/>
    </location>
</feature>
<name>B2IFF5_BEII9</name>
<dbReference type="PANTHER" id="PTHR36698">
    <property type="entry name" value="BLL5892 PROTEIN"/>
    <property type="match status" value="1"/>
</dbReference>
<dbReference type="InterPro" id="IPR005586">
    <property type="entry name" value="ABC_trans_aux"/>
</dbReference>
<keyword evidence="1" id="KW-0472">Membrane</keyword>
<dbReference type="InterPro" id="IPR003399">
    <property type="entry name" value="Mce/MlaD"/>
</dbReference>
<accession>B2IFF5</accession>
<dbReference type="RefSeq" id="WP_012386403.1">
    <property type="nucleotide sequence ID" value="NC_010581.1"/>
</dbReference>
<evidence type="ECO:0000256" key="1">
    <source>
        <dbReference type="SAM" id="Phobius"/>
    </source>
</evidence>
<feature type="domain" description="Mce/MlaD" evidence="2">
    <location>
        <begin position="44"/>
        <end position="116"/>
    </location>
</feature>
<dbReference type="Pfam" id="PF03886">
    <property type="entry name" value="ABC_trans_aux"/>
    <property type="match status" value="1"/>
</dbReference>
<dbReference type="eggNOG" id="COG1463">
    <property type="taxonomic scope" value="Bacteria"/>
</dbReference>
<keyword evidence="1" id="KW-0812">Transmembrane</keyword>
<sequence>METTARYLWVGLFSLAVIAAGFILYLWSHNSGGLAKHSYYQVRFAGPVSGLQTGSTVQFNGIRVGEVTALALDARDPSSLTATIAIAPGTPVRSDTKIDINFQGLLGTPAIALSGGTLTAPELHGSETQPPLLRADALTGQDLTQAARAALQHINKILDDNADSLKGTLGNLKTFTDVLARNTGDFDKIIAGLVKLAGGGPEAKPKPVYDLTVTQATPAPAPKGKKLGQIVIAEPTTTVVFDTQRLLARSKDGEFTPQGEMQWADSIPKLVQEKMVQSFENEGLIGSVTAPVEGVTRQYQLLTDIRNFAVTSDSRPSADVELSVKLMNEEGHVIAGKIFHVTVPVESEDTSKVVAAFSQAFNQAMTELISWTRQTIAG</sequence>
<dbReference type="SUPFAM" id="SSF159594">
    <property type="entry name" value="XCC0632-like"/>
    <property type="match status" value="1"/>
</dbReference>
<gene>
    <name evidence="4" type="ordered locus">Bind_3498</name>
</gene>
<dbReference type="PANTHER" id="PTHR36698:SF2">
    <property type="entry name" value="MCE_MLAD DOMAIN-CONTAINING PROTEIN"/>
    <property type="match status" value="1"/>
</dbReference>
<dbReference type="OrthoDB" id="9808689at2"/>
<protein>
    <submittedName>
        <fullName evidence="4">Mammalian cell entry related domain protein</fullName>
    </submittedName>
</protein>
<keyword evidence="1" id="KW-1133">Transmembrane helix</keyword>
<reference evidence="5" key="1">
    <citation type="submission" date="2008-03" db="EMBL/GenBank/DDBJ databases">
        <title>Complete sequence of chromosome of Beijerinckia indica subsp. indica ATCC 9039.</title>
        <authorList>
            <consortium name="US DOE Joint Genome Institute"/>
            <person name="Copeland A."/>
            <person name="Lucas S."/>
            <person name="Lapidus A."/>
            <person name="Glavina del Rio T."/>
            <person name="Dalin E."/>
            <person name="Tice H."/>
            <person name="Bruce D."/>
            <person name="Goodwin L."/>
            <person name="Pitluck S."/>
            <person name="LaButti K."/>
            <person name="Schmutz J."/>
            <person name="Larimer F."/>
            <person name="Land M."/>
            <person name="Hauser L."/>
            <person name="Kyrpides N."/>
            <person name="Mikhailova N."/>
            <person name="Dunfield P.F."/>
            <person name="Dedysh S.N."/>
            <person name="Liesack W."/>
            <person name="Saw J.H."/>
            <person name="Alam M."/>
            <person name="Chen Y."/>
            <person name="Murrell J.C."/>
            <person name="Richardson P."/>
        </authorList>
    </citation>
    <scope>NUCLEOTIDE SEQUENCE [LARGE SCALE GENOMIC DNA]</scope>
    <source>
        <strain evidence="5">ATCC 9039 / DSM 1715 / NCIMB 8712</strain>
    </source>
</reference>
<evidence type="ECO:0000313" key="4">
    <source>
        <dbReference type="EMBL" id="ACB97055.1"/>
    </source>
</evidence>
<evidence type="ECO:0000313" key="5">
    <source>
        <dbReference type="Proteomes" id="UP000001695"/>
    </source>
</evidence>
<organism evidence="4 5">
    <name type="scientific">Beijerinckia indica subsp. indica (strain ATCC 9039 / DSM 1715 / NCIMB 8712)</name>
    <dbReference type="NCBI Taxonomy" id="395963"/>
    <lineage>
        <taxon>Bacteria</taxon>
        <taxon>Pseudomonadati</taxon>
        <taxon>Pseudomonadota</taxon>
        <taxon>Alphaproteobacteria</taxon>
        <taxon>Hyphomicrobiales</taxon>
        <taxon>Beijerinckiaceae</taxon>
        <taxon>Beijerinckia</taxon>
    </lineage>
</organism>
<reference evidence="4 5" key="2">
    <citation type="journal article" date="2010" name="J. Bacteriol.">
        <title>Complete genome sequence of Beijerinckia indica subsp. indica.</title>
        <authorList>
            <person name="Tamas I."/>
            <person name="Dedysh S.N."/>
            <person name="Liesack W."/>
            <person name="Stott M.B."/>
            <person name="Alam M."/>
            <person name="Murrell J.C."/>
            <person name="Dunfield P.F."/>
        </authorList>
    </citation>
    <scope>NUCLEOTIDE SEQUENCE [LARGE SCALE GENOMIC DNA]</scope>
    <source>
        <strain evidence="5">ATCC 9039 / DSM 1715 / NCIMB 8712</strain>
    </source>
</reference>
<dbReference type="Gene3D" id="3.40.50.10610">
    <property type="entry name" value="ABC-type transport auxiliary lipoprotein component"/>
    <property type="match status" value="1"/>
</dbReference>
<evidence type="ECO:0000259" key="2">
    <source>
        <dbReference type="Pfam" id="PF02470"/>
    </source>
</evidence>
<dbReference type="STRING" id="395963.Bind_3498"/>
<keyword evidence="5" id="KW-1185">Reference proteome</keyword>
<dbReference type="EMBL" id="CP001016">
    <property type="protein sequence ID" value="ACB97055.1"/>
    <property type="molecule type" value="Genomic_DNA"/>
</dbReference>